<gene>
    <name evidence="4" type="ORF">NEJAP_0800</name>
</gene>
<evidence type="ECO:0000259" key="3">
    <source>
        <dbReference type="PROSITE" id="PS51677"/>
    </source>
</evidence>
<reference evidence="4 5" key="1">
    <citation type="journal article" date="2008" name="Int. J. Syst. Evol. Microbiol.">
        <title>Neptunomonas japonica sp. nov., an Osedax japonicus symbiont-like bacterium isolated from sediment adjacent to sperm whale carcasses off Kagoshima, Japan.</title>
        <authorList>
            <person name="Miyazaki M."/>
            <person name="Nogi Y."/>
            <person name="Fujiwara Y."/>
            <person name="Kawato M."/>
            <person name="Kubokawa K."/>
            <person name="Horikoshi K."/>
        </authorList>
    </citation>
    <scope>NUCLEOTIDE SEQUENCE [LARGE SCALE GENOMIC DNA]</scope>
    <source>
        <strain evidence="4 5">JAMM 1380</strain>
    </source>
</reference>
<dbReference type="PANTHER" id="PTHR34216">
    <property type="match status" value="1"/>
</dbReference>
<evidence type="ECO:0000313" key="5">
    <source>
        <dbReference type="Proteomes" id="UP000595332"/>
    </source>
</evidence>
<dbReference type="EMBL" id="AP014546">
    <property type="protein sequence ID" value="BBB28757.1"/>
    <property type="molecule type" value="Genomic_DNA"/>
</dbReference>
<dbReference type="CDD" id="cd10918">
    <property type="entry name" value="CE4_NodB_like_5s_6s"/>
    <property type="match status" value="1"/>
</dbReference>
<dbReference type="InterPro" id="IPR011330">
    <property type="entry name" value="Glyco_hydro/deAcase_b/a-brl"/>
</dbReference>
<dbReference type="GO" id="GO:0016810">
    <property type="term" value="F:hydrolase activity, acting on carbon-nitrogen (but not peptide) bonds"/>
    <property type="evidence" value="ECO:0007669"/>
    <property type="project" value="InterPro"/>
</dbReference>
<organism evidence="4 5">
    <name type="scientific">Neptunomonas japonica JAMM 1380</name>
    <dbReference type="NCBI Taxonomy" id="1441457"/>
    <lineage>
        <taxon>Bacteria</taxon>
        <taxon>Pseudomonadati</taxon>
        <taxon>Pseudomonadota</taxon>
        <taxon>Gammaproteobacteria</taxon>
        <taxon>Oceanospirillales</taxon>
        <taxon>Oceanospirillaceae</taxon>
        <taxon>Neptunomonas</taxon>
    </lineage>
</organism>
<comment type="subcellular location">
    <subcellularLocation>
        <location evidence="1">Secreted</location>
    </subcellularLocation>
</comment>
<dbReference type="PROSITE" id="PS51677">
    <property type="entry name" value="NODB"/>
    <property type="match status" value="1"/>
</dbReference>
<evidence type="ECO:0000256" key="2">
    <source>
        <dbReference type="ARBA" id="ARBA00022729"/>
    </source>
</evidence>
<protein>
    <submittedName>
        <fullName evidence="4">Polysaccharide deacetylase</fullName>
    </submittedName>
</protein>
<dbReference type="KEGG" id="njp:NEJAP_0800"/>
<dbReference type="GO" id="GO:0005576">
    <property type="term" value="C:extracellular region"/>
    <property type="evidence" value="ECO:0007669"/>
    <property type="project" value="UniProtKB-SubCell"/>
</dbReference>
<dbReference type="Pfam" id="PF01522">
    <property type="entry name" value="Polysacc_deac_1"/>
    <property type="match status" value="1"/>
</dbReference>
<dbReference type="PANTHER" id="PTHR34216:SF3">
    <property type="entry name" value="POLY-BETA-1,6-N-ACETYL-D-GLUCOSAMINE N-DEACETYLASE"/>
    <property type="match status" value="1"/>
</dbReference>
<keyword evidence="5" id="KW-1185">Reference proteome</keyword>
<evidence type="ECO:0000313" key="4">
    <source>
        <dbReference type="EMBL" id="BBB28757.1"/>
    </source>
</evidence>
<feature type="domain" description="NodB homology" evidence="3">
    <location>
        <begin position="81"/>
        <end position="322"/>
    </location>
</feature>
<proteinExistence type="predicted"/>
<keyword evidence="2" id="KW-0732">Signal</keyword>
<accession>A0A7R6SVJ1</accession>
<dbReference type="InterPro" id="IPR051398">
    <property type="entry name" value="Polysacch_Deacetylase"/>
</dbReference>
<evidence type="ECO:0000256" key="1">
    <source>
        <dbReference type="ARBA" id="ARBA00004613"/>
    </source>
</evidence>
<dbReference type="Proteomes" id="UP000595332">
    <property type="component" value="Chromosome"/>
</dbReference>
<name>A0A7R6SVJ1_9GAMM</name>
<sequence length="322" mass="36437">MKQCILKAISVALPLVLKTKGKQHLSILIYHRVLPEYDFMRPSEPTIKEFDWQMSLVSRYFTPLSLARALELMDRGELPENAICVTFDDGYADNESCALPILKKWKIPATVFVSTGFINGGRMWNDTVVETIKCAGEYIDLRKVGLDEYAFKDSESKRTVAQKILTEIKHREVGQRAETVDFIESLAKQSLPNDLMATDQQILNLDAAGVEIGGHTVNHPILAKLNDARAEQEIIDGKVHLESVLSKKLRYFAYPNGKLGDDYLESQVRIVKEAGFEAAVSTTWGVSTRNSDRYQLARFTPWDKSPDKFLLRLLLNQKSVKL</sequence>
<dbReference type="Gene3D" id="3.20.20.370">
    <property type="entry name" value="Glycoside hydrolase/deacetylase"/>
    <property type="match status" value="1"/>
</dbReference>
<dbReference type="SUPFAM" id="SSF88713">
    <property type="entry name" value="Glycoside hydrolase/deacetylase"/>
    <property type="match status" value="1"/>
</dbReference>
<dbReference type="GO" id="GO:0005975">
    <property type="term" value="P:carbohydrate metabolic process"/>
    <property type="evidence" value="ECO:0007669"/>
    <property type="project" value="InterPro"/>
</dbReference>
<dbReference type="InterPro" id="IPR002509">
    <property type="entry name" value="NODB_dom"/>
</dbReference>
<dbReference type="RefSeq" id="WP_201349422.1">
    <property type="nucleotide sequence ID" value="NZ_AP014546.1"/>
</dbReference>
<dbReference type="AlphaFoldDB" id="A0A7R6SVJ1"/>